<feature type="domain" description="RsbT co-antagonist protein RsbRD N-terminal" evidence="1">
    <location>
        <begin position="30"/>
        <end position="111"/>
    </location>
</feature>
<reference evidence="2 3" key="1">
    <citation type="journal article" date="2009" name="Int. J. Syst. Evol. Microbiol.">
        <title>Nocardioides caeni sp. nov., isolated from wastewater.</title>
        <authorList>
            <person name="Yoon J.H."/>
            <person name="Kang S.J."/>
            <person name="Park S."/>
            <person name="Kim W."/>
            <person name="Oh T.K."/>
        </authorList>
    </citation>
    <scope>NUCLEOTIDE SEQUENCE [LARGE SCALE GENOMIC DNA]</scope>
    <source>
        <strain evidence="2 3">DSM 23134</strain>
    </source>
</reference>
<accession>A0A4S8N043</accession>
<keyword evidence="3" id="KW-1185">Reference proteome</keyword>
<organism evidence="2 3">
    <name type="scientific">Nocardioides caeni</name>
    <dbReference type="NCBI Taxonomy" id="574700"/>
    <lineage>
        <taxon>Bacteria</taxon>
        <taxon>Bacillati</taxon>
        <taxon>Actinomycetota</taxon>
        <taxon>Actinomycetes</taxon>
        <taxon>Propionibacteriales</taxon>
        <taxon>Nocardioidaceae</taxon>
        <taxon>Nocardioides</taxon>
    </lineage>
</organism>
<dbReference type="EMBL" id="STGW01000016">
    <property type="protein sequence ID" value="THV09130.1"/>
    <property type="molecule type" value="Genomic_DNA"/>
</dbReference>
<evidence type="ECO:0000313" key="3">
    <source>
        <dbReference type="Proteomes" id="UP000307087"/>
    </source>
</evidence>
<dbReference type="AlphaFoldDB" id="A0A4S8N043"/>
<protein>
    <recommendedName>
        <fullName evidence="1">RsbT co-antagonist protein RsbRD N-terminal domain-containing protein</fullName>
    </recommendedName>
</protein>
<proteinExistence type="predicted"/>
<dbReference type="RefSeq" id="WP_136564097.1">
    <property type="nucleotide sequence ID" value="NZ_STGW01000016.1"/>
</dbReference>
<dbReference type="InterPro" id="IPR025751">
    <property type="entry name" value="RsbRD_N_dom"/>
</dbReference>
<comment type="caution">
    <text evidence="2">The sequence shown here is derived from an EMBL/GenBank/DDBJ whole genome shotgun (WGS) entry which is preliminary data.</text>
</comment>
<feature type="non-terminal residue" evidence="2">
    <location>
        <position position="112"/>
    </location>
</feature>
<dbReference type="Pfam" id="PF14361">
    <property type="entry name" value="RsbRD_N"/>
    <property type="match status" value="1"/>
</dbReference>
<gene>
    <name evidence="2" type="ORF">E9934_16990</name>
</gene>
<dbReference type="Proteomes" id="UP000307087">
    <property type="component" value="Unassembled WGS sequence"/>
</dbReference>
<evidence type="ECO:0000259" key="1">
    <source>
        <dbReference type="Pfam" id="PF14361"/>
    </source>
</evidence>
<name>A0A4S8N043_9ACTN</name>
<sequence length="112" mass="12423">MMAIDQELKGWIAEFVGAQSEGSAVETWVNHVLGRIVDAVPQVRDDAALQSVVRSACDAHWRSFLANLGQPTQTFHLVQEAREVPMVVAQHGYGLPVIFEIYTAGEQAVWEF</sequence>
<evidence type="ECO:0000313" key="2">
    <source>
        <dbReference type="EMBL" id="THV09130.1"/>
    </source>
</evidence>